<evidence type="ECO:0000313" key="2">
    <source>
        <dbReference type="Proteomes" id="UP000612712"/>
    </source>
</evidence>
<dbReference type="SUPFAM" id="SSF117987">
    <property type="entry name" value="CRISPR-associated protein"/>
    <property type="match status" value="2"/>
</dbReference>
<dbReference type="RefSeq" id="WP_010265699.1">
    <property type="nucleotide sequence ID" value="NZ_AENJ01000058.1"/>
</dbReference>
<dbReference type="PROSITE" id="PS51257">
    <property type="entry name" value="PROKAR_LIPOPROTEIN"/>
    <property type="match status" value="1"/>
</dbReference>
<comment type="caution">
    <text evidence="1">The sequence shown here is derived from an EMBL/GenBank/DDBJ whole genome shotgun (WGS) entry which is preliminary data.</text>
</comment>
<dbReference type="SMART" id="SM01101">
    <property type="entry name" value="CRISPR_assoc"/>
    <property type="match status" value="1"/>
</dbReference>
<dbReference type="EMBL" id="JACHWT010000001">
    <property type="protein sequence ID" value="MBB3114978.1"/>
    <property type="molecule type" value="Genomic_DNA"/>
</dbReference>
<gene>
    <name evidence="1" type="ORF">FHU32_000166</name>
</gene>
<evidence type="ECO:0000313" key="1">
    <source>
        <dbReference type="EMBL" id="MBB3114978.1"/>
    </source>
</evidence>
<dbReference type="InterPro" id="IPR010179">
    <property type="entry name" value="CRISPR-assoc_prot_Cse3"/>
</dbReference>
<accession>A0A8H9Y601</accession>
<reference evidence="1" key="1">
    <citation type="submission" date="2020-08" db="EMBL/GenBank/DDBJ databases">
        <title>Sequencing the genomes of 1000 actinobacteria strains.</title>
        <authorList>
            <person name="Klenk H.-P."/>
        </authorList>
    </citation>
    <scope>NUCLEOTIDE SEQUENCE</scope>
    <source>
        <strain evidence="1">DSM 20582</strain>
    </source>
</reference>
<protein>
    <submittedName>
        <fullName evidence="1">CRISPR system Cascade subunit CasE</fullName>
    </submittedName>
</protein>
<proteinExistence type="predicted"/>
<dbReference type="Gene3D" id="3.30.70.1210">
    <property type="entry name" value="Crispr-associated protein, domain 2"/>
    <property type="match status" value="1"/>
</dbReference>
<dbReference type="Gene3D" id="3.30.70.1200">
    <property type="entry name" value="Crispr-associated protein, domain 1"/>
    <property type="match status" value="1"/>
</dbReference>
<dbReference type="NCBIfam" id="TIGR01907">
    <property type="entry name" value="casE_Cse3"/>
    <property type="match status" value="1"/>
</dbReference>
<dbReference type="CDD" id="cd09727">
    <property type="entry name" value="Cas6_I-E"/>
    <property type="match status" value="1"/>
</dbReference>
<sequence>MYLSRFTMNPQRRGSRELVANPQALHAAVMACWPDRGHDGDGRVLWRLDRVGHNHELYVVSRDAPSFDHLREQAGWSAEDTGVVRDYRPLLDRLEAGQRYRFRLTANPTHVVTDPDGRKRRLGHVTAAYQRAWLEDRCDRLGVSFPRLESGEPTVVVTGREKVTFRRGRGRVTLQRATYDGLLEVTDPGALRTVLCEGLGRAKAYGCGLVTLAPAAPAGPGGVMHDRIATVDAAAAHPRL</sequence>
<dbReference type="Pfam" id="PF08798">
    <property type="entry name" value="CRISPR_assoc"/>
    <property type="match status" value="1"/>
</dbReference>
<organism evidence="1 2">
    <name type="scientific">Corynebacterium bovis DSM 20582 = CIP 54.80</name>
    <dbReference type="NCBI Taxonomy" id="927655"/>
    <lineage>
        <taxon>Bacteria</taxon>
        <taxon>Bacillati</taxon>
        <taxon>Actinomycetota</taxon>
        <taxon>Actinomycetes</taxon>
        <taxon>Mycobacteriales</taxon>
        <taxon>Corynebacteriaceae</taxon>
        <taxon>Corynebacterium</taxon>
    </lineage>
</organism>
<name>A0A8H9Y601_9CORY</name>
<dbReference type="Proteomes" id="UP000612712">
    <property type="component" value="Unassembled WGS sequence"/>
</dbReference>
<dbReference type="AlphaFoldDB" id="A0A8H9Y601"/>